<protein>
    <submittedName>
        <fullName evidence="2">Uncharacterized protein</fullName>
    </submittedName>
</protein>
<evidence type="ECO:0000313" key="3">
    <source>
        <dbReference type="Proteomes" id="UP000448943"/>
    </source>
</evidence>
<dbReference type="Proteomes" id="UP000448943">
    <property type="component" value="Unassembled WGS sequence"/>
</dbReference>
<keyword evidence="1" id="KW-0812">Transmembrane</keyword>
<accession>A0A6N9Q2Q2</accession>
<keyword evidence="1" id="KW-0472">Membrane</keyword>
<keyword evidence="1" id="KW-1133">Transmembrane helix</keyword>
<gene>
    <name evidence="2" type="ORF">ERL59_07995</name>
</gene>
<proteinExistence type="predicted"/>
<feature type="transmembrane region" description="Helical" evidence="1">
    <location>
        <begin position="12"/>
        <end position="28"/>
    </location>
</feature>
<dbReference type="AlphaFoldDB" id="A0A6N9Q2Q2"/>
<evidence type="ECO:0000313" key="2">
    <source>
        <dbReference type="EMBL" id="NBI28898.1"/>
    </source>
</evidence>
<dbReference type="OrthoDB" id="2613807at2"/>
<comment type="caution">
    <text evidence="2">The sequence shown here is derived from an EMBL/GenBank/DDBJ whole genome shotgun (WGS) entry which is preliminary data.</text>
</comment>
<name>A0A6N9Q2Q2_9BACL</name>
<evidence type="ECO:0000256" key="1">
    <source>
        <dbReference type="SAM" id="Phobius"/>
    </source>
</evidence>
<sequence>MEIESWITFAQEKWYIILAAIIVLFIVIKLVKTLVKWFIVLAIVGVLIYYGSNYSETLKTASDQFLDMIPKEELIDLAINEIREYIVDEAMDGDFLIENENVTIEGDTNSDFLTITYGGETYTIEMNDEIRKLLEKNKN</sequence>
<organism evidence="2 3">
    <name type="scientific">Chengkuizengella marina</name>
    <dbReference type="NCBI Taxonomy" id="2507566"/>
    <lineage>
        <taxon>Bacteria</taxon>
        <taxon>Bacillati</taxon>
        <taxon>Bacillota</taxon>
        <taxon>Bacilli</taxon>
        <taxon>Bacillales</taxon>
        <taxon>Paenibacillaceae</taxon>
        <taxon>Chengkuizengella</taxon>
    </lineage>
</organism>
<dbReference type="EMBL" id="SIJB01000018">
    <property type="protein sequence ID" value="NBI28898.1"/>
    <property type="molecule type" value="Genomic_DNA"/>
</dbReference>
<dbReference type="RefSeq" id="WP_160645692.1">
    <property type="nucleotide sequence ID" value="NZ_SIJB01000018.1"/>
</dbReference>
<reference evidence="2 3" key="1">
    <citation type="submission" date="2019-01" db="EMBL/GenBank/DDBJ databases">
        <title>Chengkuizengella sp. nov., isolated from deep-sea sediment of East Pacific Ocean.</title>
        <authorList>
            <person name="Yang J."/>
            <person name="Lai Q."/>
            <person name="Shao Z."/>
        </authorList>
    </citation>
    <scope>NUCLEOTIDE SEQUENCE [LARGE SCALE GENOMIC DNA]</scope>
    <source>
        <strain evidence="2 3">YPA3-1-1</strain>
    </source>
</reference>
<keyword evidence="3" id="KW-1185">Reference proteome</keyword>